<feature type="non-terminal residue" evidence="1">
    <location>
        <position position="1"/>
    </location>
</feature>
<sequence length="197" mass="23387">YTPAGRCIQKPYESIEKYNEDLIDRYNKGEMMSEDSIHFPDSLKFKTHRLARTVYGGGGIMPDYFVPIDTTLYTKYHRQLRDKGALMKAHFHFIDAHRKEWLGKYKTFNEFYKRFEVTPDMLAQLVATGKEMGVEYNEEEYQKALPLLRLQMKALIARDLWDMNEYYHVINDANESIRKALELLEQPDFEGLLLKKR</sequence>
<accession>A0A7J5JB03</accession>
<reference evidence="1 2" key="1">
    <citation type="journal article" date="2019" name="Nat. Med.">
        <title>A library of human gut bacterial isolates paired with longitudinal multiomics data enables mechanistic microbiome research.</title>
        <authorList>
            <person name="Poyet M."/>
            <person name="Groussin M."/>
            <person name="Gibbons S.M."/>
            <person name="Avila-Pacheco J."/>
            <person name="Jiang X."/>
            <person name="Kearney S.M."/>
            <person name="Perrotta A.R."/>
            <person name="Berdy B."/>
            <person name="Zhao S."/>
            <person name="Lieberman T.D."/>
            <person name="Swanson P.K."/>
            <person name="Smith M."/>
            <person name="Roesemann S."/>
            <person name="Alexander J.E."/>
            <person name="Rich S.A."/>
            <person name="Livny J."/>
            <person name="Vlamakis H."/>
            <person name="Clish C."/>
            <person name="Bullock K."/>
            <person name="Deik A."/>
            <person name="Scott J."/>
            <person name="Pierce K.A."/>
            <person name="Xavier R.J."/>
            <person name="Alm E.J."/>
        </authorList>
    </citation>
    <scope>NUCLEOTIDE SEQUENCE [LARGE SCALE GENOMIC DNA]</scope>
    <source>
        <strain evidence="1 2">BIOML-A165</strain>
    </source>
</reference>
<name>A0A7J5JB03_BACT4</name>
<protein>
    <submittedName>
        <fullName evidence="1">Peptidase S41</fullName>
    </submittedName>
</protein>
<evidence type="ECO:0000313" key="2">
    <source>
        <dbReference type="Proteomes" id="UP000460317"/>
    </source>
</evidence>
<comment type="caution">
    <text evidence="1">The sequence shown here is derived from an EMBL/GenBank/DDBJ whole genome shotgun (WGS) entry which is preliminary data.</text>
</comment>
<proteinExistence type="predicted"/>
<dbReference type="AlphaFoldDB" id="A0A7J5JB03"/>
<gene>
    <name evidence="1" type="ORF">GAN93_27985</name>
</gene>
<organism evidence="1 2">
    <name type="scientific">Bacteroides thetaiotaomicron</name>
    <dbReference type="NCBI Taxonomy" id="818"/>
    <lineage>
        <taxon>Bacteria</taxon>
        <taxon>Pseudomonadati</taxon>
        <taxon>Bacteroidota</taxon>
        <taxon>Bacteroidia</taxon>
        <taxon>Bacteroidales</taxon>
        <taxon>Bacteroidaceae</taxon>
        <taxon>Bacteroides</taxon>
    </lineage>
</organism>
<evidence type="ECO:0000313" key="1">
    <source>
        <dbReference type="EMBL" id="KAB4441618.1"/>
    </source>
</evidence>
<dbReference type="EMBL" id="WCSB01000376">
    <property type="protein sequence ID" value="KAB4441618.1"/>
    <property type="molecule type" value="Genomic_DNA"/>
</dbReference>
<dbReference type="Proteomes" id="UP000460317">
    <property type="component" value="Unassembled WGS sequence"/>
</dbReference>